<feature type="compositionally biased region" description="Basic and acidic residues" evidence="1">
    <location>
        <begin position="269"/>
        <end position="280"/>
    </location>
</feature>
<evidence type="ECO:0000256" key="1">
    <source>
        <dbReference type="SAM" id="MobiDB-lite"/>
    </source>
</evidence>
<evidence type="ECO:0000256" key="3">
    <source>
        <dbReference type="SAM" id="SignalP"/>
    </source>
</evidence>
<feature type="region of interest" description="Disordered" evidence="1">
    <location>
        <begin position="239"/>
        <end position="280"/>
    </location>
</feature>
<feature type="transmembrane region" description="Helical" evidence="2">
    <location>
        <begin position="186"/>
        <end position="205"/>
    </location>
</feature>
<evidence type="ECO:0000313" key="5">
    <source>
        <dbReference type="Proteomes" id="UP000738325"/>
    </source>
</evidence>
<evidence type="ECO:0000313" key="4">
    <source>
        <dbReference type="EMBL" id="KAG0330124.1"/>
    </source>
</evidence>
<proteinExistence type="predicted"/>
<dbReference type="EMBL" id="JAAAIP010000006">
    <property type="protein sequence ID" value="KAG0330124.1"/>
    <property type="molecule type" value="Genomic_DNA"/>
</dbReference>
<organism evidence="4 5">
    <name type="scientific">Dissophora globulifera</name>
    <dbReference type="NCBI Taxonomy" id="979702"/>
    <lineage>
        <taxon>Eukaryota</taxon>
        <taxon>Fungi</taxon>
        <taxon>Fungi incertae sedis</taxon>
        <taxon>Mucoromycota</taxon>
        <taxon>Mortierellomycotina</taxon>
        <taxon>Mortierellomycetes</taxon>
        <taxon>Mortierellales</taxon>
        <taxon>Mortierellaceae</taxon>
        <taxon>Dissophora</taxon>
    </lineage>
</organism>
<dbReference type="AlphaFoldDB" id="A0A9P6V0W8"/>
<gene>
    <name evidence="4" type="ORF">BGZ99_007986</name>
</gene>
<keyword evidence="5" id="KW-1185">Reference proteome</keyword>
<keyword evidence="3" id="KW-0732">Signal</keyword>
<feature type="region of interest" description="Disordered" evidence="1">
    <location>
        <begin position="131"/>
        <end position="183"/>
    </location>
</feature>
<dbReference type="Proteomes" id="UP000738325">
    <property type="component" value="Unassembled WGS sequence"/>
</dbReference>
<keyword evidence="2" id="KW-1133">Transmembrane helix</keyword>
<feature type="compositionally biased region" description="Acidic residues" evidence="1">
    <location>
        <begin position="247"/>
        <end position="260"/>
    </location>
</feature>
<accession>A0A9P6V0W8</accession>
<evidence type="ECO:0000256" key="2">
    <source>
        <dbReference type="SAM" id="Phobius"/>
    </source>
</evidence>
<keyword evidence="2" id="KW-0472">Membrane</keyword>
<reference evidence="4" key="1">
    <citation type="journal article" date="2020" name="Fungal Divers.">
        <title>Resolving the Mortierellaceae phylogeny through synthesis of multi-gene phylogenetics and phylogenomics.</title>
        <authorList>
            <person name="Vandepol N."/>
            <person name="Liber J."/>
            <person name="Desiro A."/>
            <person name="Na H."/>
            <person name="Kennedy M."/>
            <person name="Barry K."/>
            <person name="Grigoriev I.V."/>
            <person name="Miller A.N."/>
            <person name="O'Donnell K."/>
            <person name="Stajich J.E."/>
            <person name="Bonito G."/>
        </authorList>
    </citation>
    <scope>NUCLEOTIDE SEQUENCE</scope>
    <source>
        <strain evidence="4">REB-010B</strain>
    </source>
</reference>
<feature type="compositionally biased region" description="Low complexity" evidence="1">
    <location>
        <begin position="167"/>
        <end position="183"/>
    </location>
</feature>
<comment type="caution">
    <text evidence="4">The sequence shown here is derived from an EMBL/GenBank/DDBJ whole genome shotgun (WGS) entry which is preliminary data.</text>
</comment>
<protein>
    <submittedName>
        <fullName evidence="4">Uncharacterized protein</fullName>
    </submittedName>
</protein>
<dbReference type="OrthoDB" id="2416293at2759"/>
<feature type="compositionally biased region" description="Polar residues" evidence="1">
    <location>
        <begin position="151"/>
        <end position="161"/>
    </location>
</feature>
<feature type="chain" id="PRO_5040203462" evidence="3">
    <location>
        <begin position="23"/>
        <end position="280"/>
    </location>
</feature>
<feature type="signal peptide" evidence="3">
    <location>
        <begin position="1"/>
        <end position="22"/>
    </location>
</feature>
<keyword evidence="2" id="KW-0812">Transmembrane</keyword>
<sequence>MRFSTSLLGTTAVALLATVAQAQEVPPAGLAPPVAGDKVNITYLNDGNGEIAQEEVPFNVCFASEHAFAPYSYINLAPNNATINFYQDSNCQTFSFGLDGYYGGYPGPARSFKWVGWSMDSLGELFNKAPIQGQGDAATGGETAPPPGSANPGTTSPPVTDTNKDQTGGTTTEGSQNTTSSSSSTFFGGIFGSLVVLSVGGVIFWKTAGKKLVEDKGKGVLPYNRVGARDGDILLTTNSRSHNSFEIGDEDDEEDDDEEEDNRHQRRSGRQERYHDDDQA</sequence>
<name>A0A9P6V0W8_9FUNG</name>